<feature type="transmembrane region" description="Helical" evidence="1">
    <location>
        <begin position="147"/>
        <end position="170"/>
    </location>
</feature>
<keyword evidence="3" id="KW-1185">Reference proteome</keyword>
<comment type="caution">
    <text evidence="2">The sequence shown here is derived from an EMBL/GenBank/DDBJ whole genome shotgun (WGS) entry which is preliminary data.</text>
</comment>
<keyword evidence="1" id="KW-1133">Transmembrane helix</keyword>
<dbReference type="Pfam" id="PF10067">
    <property type="entry name" value="DUF2306"/>
    <property type="match status" value="1"/>
</dbReference>
<dbReference type="InterPro" id="IPR018750">
    <property type="entry name" value="DUF2306_membrane"/>
</dbReference>
<accession>A1ZDJ0</accession>
<name>A1ZDJ0_MICM2</name>
<dbReference type="Proteomes" id="UP000004095">
    <property type="component" value="Unassembled WGS sequence"/>
</dbReference>
<evidence type="ECO:0000256" key="1">
    <source>
        <dbReference type="SAM" id="Phobius"/>
    </source>
</evidence>
<sequence>MKNKTLHFLMAFFAIAIGLYPAAYFFVDMSKGFLGSKSLALLNNMVWYTSFYTHIVLGGVALLVGWAQFGKRWRTQHLEWHRRLGKVYIISALLSAVAGIYLGWYANGGAVAAVGFIGLGLVWFFTTYKAYTSIKAKQVVIHQKMMIYSYAACFAAVTLRLWLPLLIVTLGDFTKAYLIVAWLCWVPNLWVAHRLAKQVS</sequence>
<evidence type="ECO:0000313" key="3">
    <source>
        <dbReference type="Proteomes" id="UP000004095"/>
    </source>
</evidence>
<reference evidence="2 3" key="1">
    <citation type="submission" date="2007-01" db="EMBL/GenBank/DDBJ databases">
        <authorList>
            <person name="Haygood M."/>
            <person name="Podell S."/>
            <person name="Anderson C."/>
            <person name="Hopkinson B."/>
            <person name="Roe K."/>
            <person name="Barbeau K."/>
            <person name="Gaasterland T."/>
            <person name="Ferriera S."/>
            <person name="Johnson J."/>
            <person name="Kravitz S."/>
            <person name="Beeson K."/>
            <person name="Sutton G."/>
            <person name="Rogers Y.-H."/>
            <person name="Friedman R."/>
            <person name="Frazier M."/>
            <person name="Venter J.C."/>
        </authorList>
    </citation>
    <scope>NUCLEOTIDE SEQUENCE [LARGE SCALE GENOMIC DNA]</scope>
    <source>
        <strain evidence="2 3">ATCC 23134</strain>
    </source>
</reference>
<feature type="transmembrane region" description="Helical" evidence="1">
    <location>
        <begin position="110"/>
        <end position="126"/>
    </location>
</feature>
<proteinExistence type="predicted"/>
<feature type="transmembrane region" description="Helical" evidence="1">
    <location>
        <begin position="176"/>
        <end position="196"/>
    </location>
</feature>
<feature type="transmembrane region" description="Helical" evidence="1">
    <location>
        <begin position="7"/>
        <end position="27"/>
    </location>
</feature>
<evidence type="ECO:0000313" key="2">
    <source>
        <dbReference type="EMBL" id="EAY31729.1"/>
    </source>
</evidence>
<dbReference type="EMBL" id="AAWS01000002">
    <property type="protein sequence ID" value="EAY31729.1"/>
    <property type="molecule type" value="Genomic_DNA"/>
</dbReference>
<dbReference type="OrthoDB" id="195502at2"/>
<gene>
    <name evidence="2" type="ORF">M23134_05235</name>
</gene>
<feature type="transmembrane region" description="Helical" evidence="1">
    <location>
        <begin position="87"/>
        <end position="104"/>
    </location>
</feature>
<dbReference type="AlphaFoldDB" id="A1ZDJ0"/>
<protein>
    <submittedName>
        <fullName evidence="2">Membrane protein, putative</fullName>
    </submittedName>
</protein>
<dbReference type="eggNOG" id="COG5395">
    <property type="taxonomic scope" value="Bacteria"/>
</dbReference>
<organism evidence="2 3">
    <name type="scientific">Microscilla marina ATCC 23134</name>
    <dbReference type="NCBI Taxonomy" id="313606"/>
    <lineage>
        <taxon>Bacteria</taxon>
        <taxon>Pseudomonadati</taxon>
        <taxon>Bacteroidota</taxon>
        <taxon>Cytophagia</taxon>
        <taxon>Cytophagales</taxon>
        <taxon>Microscillaceae</taxon>
        <taxon>Microscilla</taxon>
    </lineage>
</organism>
<dbReference type="RefSeq" id="WP_002693581.1">
    <property type="nucleotide sequence ID" value="NZ_AAWS01000002.1"/>
</dbReference>
<keyword evidence="1" id="KW-0472">Membrane</keyword>
<feature type="transmembrane region" description="Helical" evidence="1">
    <location>
        <begin position="47"/>
        <end position="66"/>
    </location>
</feature>
<keyword evidence="1" id="KW-0812">Transmembrane</keyword>